<dbReference type="InParanoid" id="A0A194WZ60"/>
<dbReference type="InterPro" id="IPR011990">
    <property type="entry name" value="TPR-like_helical_dom_sf"/>
</dbReference>
<organism evidence="3 4">
    <name type="scientific">Mollisia scopiformis</name>
    <name type="common">Conifer needle endophyte fungus</name>
    <name type="synonym">Phialocephala scopiformis</name>
    <dbReference type="NCBI Taxonomy" id="149040"/>
    <lineage>
        <taxon>Eukaryota</taxon>
        <taxon>Fungi</taxon>
        <taxon>Dikarya</taxon>
        <taxon>Ascomycota</taxon>
        <taxon>Pezizomycotina</taxon>
        <taxon>Leotiomycetes</taxon>
        <taxon>Helotiales</taxon>
        <taxon>Mollisiaceae</taxon>
        <taxon>Mollisia</taxon>
    </lineage>
</organism>
<feature type="repeat" description="ANK" evidence="1">
    <location>
        <begin position="498"/>
        <end position="530"/>
    </location>
</feature>
<sequence>MFAASDMRFWSTVGDVIKNSCETIKELHNFCACFKAIANKDSNVSQKPLQAFWLDATAEKLKKLRDQTYAHHSSLFLILQTMNICLCSPAPDVIINDLNRKIDLLVQLITQTSSAHRSDIEGDDQNSLHSHANTELIDAVNNVAKAAKLIQSQSHTSHPPSQTFDHVESWRQQLRAAANEASSQASTTSTAHPSQRTPPSSLETSSETTETPAHDESDSEDELELEVLEQCLQEANAALKKSRHEDAALFYREAFSIAESLSPKKQERFGLSDVRLRTAVCCFFENNFKEAEKIATEVKNRETISPTNADRIRKLDATQLLAEIYLCSGKYREAEKECRAAWKGRYKALGKQDLSCFVSLSLLSLIMEMQGNYARAITYKNMIPSNINDATVRARRDRVIESAAGGPAIMHSKNIAKVKNITPEARAKGIDEFFNKFVRNSDDSSVGRLLYDACGQGLANLVHLLLTGWSPRFELYMPGHQGKSTVTTKDIAAVYGPFQETVLHAAIQGGNVAVFKLLLEAGADLKTTEGREIFRGLIKSKDSALIDHIMGSKDSQLIDYMIGKLGPDFTALKDPRGRNLAAIARDTTGGWEWLNERIDNWYSSRNRTRPAWQ</sequence>
<feature type="region of interest" description="Disordered" evidence="2">
    <location>
        <begin position="174"/>
        <end position="223"/>
    </location>
</feature>
<evidence type="ECO:0000313" key="3">
    <source>
        <dbReference type="EMBL" id="KUJ12882.1"/>
    </source>
</evidence>
<dbReference type="Gene3D" id="1.25.40.20">
    <property type="entry name" value="Ankyrin repeat-containing domain"/>
    <property type="match status" value="1"/>
</dbReference>
<keyword evidence="1" id="KW-0040">ANK repeat</keyword>
<dbReference type="InterPro" id="IPR036770">
    <property type="entry name" value="Ankyrin_rpt-contain_sf"/>
</dbReference>
<dbReference type="PROSITE" id="PS50088">
    <property type="entry name" value="ANK_REPEAT"/>
    <property type="match status" value="1"/>
</dbReference>
<dbReference type="EMBL" id="KQ947423">
    <property type="protein sequence ID" value="KUJ12882.1"/>
    <property type="molecule type" value="Genomic_DNA"/>
</dbReference>
<dbReference type="RefSeq" id="XP_018067237.1">
    <property type="nucleotide sequence ID" value="XM_018205745.1"/>
</dbReference>
<name>A0A194WZ60_MOLSC</name>
<proteinExistence type="predicted"/>
<dbReference type="GeneID" id="28815471"/>
<evidence type="ECO:0000256" key="2">
    <source>
        <dbReference type="SAM" id="MobiDB-lite"/>
    </source>
</evidence>
<dbReference type="KEGG" id="psco:LY89DRAFT_195988"/>
<accession>A0A194WZ60</accession>
<protein>
    <submittedName>
        <fullName evidence="3">Uncharacterized protein</fullName>
    </submittedName>
</protein>
<dbReference type="OrthoDB" id="194358at2759"/>
<dbReference type="SUPFAM" id="SSF48403">
    <property type="entry name" value="Ankyrin repeat"/>
    <property type="match status" value="1"/>
</dbReference>
<dbReference type="Proteomes" id="UP000070700">
    <property type="component" value="Unassembled WGS sequence"/>
</dbReference>
<evidence type="ECO:0000256" key="1">
    <source>
        <dbReference type="PROSITE-ProRule" id="PRU00023"/>
    </source>
</evidence>
<reference evidence="3 4" key="1">
    <citation type="submission" date="2015-10" db="EMBL/GenBank/DDBJ databases">
        <title>Full genome of DAOMC 229536 Phialocephala scopiformis, a fungal endophyte of spruce producing the potent anti-insectan compound rugulosin.</title>
        <authorList>
            <consortium name="DOE Joint Genome Institute"/>
            <person name="Walker A.K."/>
            <person name="Frasz S.L."/>
            <person name="Seifert K.A."/>
            <person name="Miller J.D."/>
            <person name="Mondo S.J."/>
            <person name="Labutti K."/>
            <person name="Lipzen A."/>
            <person name="Dockter R."/>
            <person name="Kennedy M."/>
            <person name="Grigoriev I.V."/>
            <person name="Spatafora J.W."/>
        </authorList>
    </citation>
    <scope>NUCLEOTIDE SEQUENCE [LARGE SCALE GENOMIC DNA]</scope>
    <source>
        <strain evidence="3 4">CBS 120377</strain>
    </source>
</reference>
<dbReference type="SUPFAM" id="SSF48452">
    <property type="entry name" value="TPR-like"/>
    <property type="match status" value="1"/>
</dbReference>
<dbReference type="PROSITE" id="PS50297">
    <property type="entry name" value="ANK_REP_REGION"/>
    <property type="match status" value="1"/>
</dbReference>
<dbReference type="Gene3D" id="1.25.40.10">
    <property type="entry name" value="Tetratricopeptide repeat domain"/>
    <property type="match status" value="1"/>
</dbReference>
<gene>
    <name evidence="3" type="ORF">LY89DRAFT_195988</name>
</gene>
<dbReference type="AlphaFoldDB" id="A0A194WZ60"/>
<keyword evidence="4" id="KW-1185">Reference proteome</keyword>
<feature type="compositionally biased region" description="Low complexity" evidence="2">
    <location>
        <begin position="176"/>
        <end position="211"/>
    </location>
</feature>
<dbReference type="Pfam" id="PF00023">
    <property type="entry name" value="Ank"/>
    <property type="match status" value="1"/>
</dbReference>
<dbReference type="InterPro" id="IPR002110">
    <property type="entry name" value="Ankyrin_rpt"/>
</dbReference>
<evidence type="ECO:0000313" key="4">
    <source>
        <dbReference type="Proteomes" id="UP000070700"/>
    </source>
</evidence>